<reference evidence="1" key="1">
    <citation type="submission" date="2019-11" db="EMBL/GenBank/DDBJ databases">
        <authorList>
            <person name="Feng L."/>
        </authorList>
    </citation>
    <scope>NUCLEOTIDE SEQUENCE</scope>
    <source>
        <strain evidence="1">AMuciniphilaLFYP55</strain>
    </source>
</reference>
<dbReference type="AlphaFoldDB" id="A0A6N2U080"/>
<name>A0A6N2U080_9BACT</name>
<dbReference type="EMBL" id="CACRSS010000016">
    <property type="protein sequence ID" value="VYT11784.1"/>
    <property type="molecule type" value="Genomic_DNA"/>
</dbReference>
<sequence>MRKSPYAGLALHHRMPKAPRHTPPRQDWRRYAETARKPRSTASLGDMMRQCNRDAWDKTYRAQVTSECWEDECQEFTFMDLPRKTRFVRHAVATLLLLPLALITAMSLCDQLAHASGSLNILFSIPVWYALMGAAVWVVLGSSRLFTSSLLYLYVLGHELTHVLAVFCSRGSIHAFKADLDGGYIQTDKNNLFISLSPYFLPLWAMLWGLVWGMAYLFWPTVTCQALLYSGLGFWWCFHLFWTAWIIPKDQPDLADNGTFFSLILVYFANLLLFLVLLRLFNAVSLHRFLTDCVHNAERLWDALRDLLMLAAGLFL</sequence>
<accession>A0A6N2U080</accession>
<gene>
    <name evidence="1" type="ORF">AMLFYP55_00689</name>
</gene>
<proteinExistence type="predicted"/>
<evidence type="ECO:0000313" key="1">
    <source>
        <dbReference type="EMBL" id="VYT11784.1"/>
    </source>
</evidence>
<protein>
    <submittedName>
        <fullName evidence="1">Uncharacterized protein</fullName>
    </submittedName>
</protein>
<organism evidence="1">
    <name type="scientific">Akkermansia muciniphila</name>
    <dbReference type="NCBI Taxonomy" id="239935"/>
    <lineage>
        <taxon>Bacteria</taxon>
        <taxon>Pseudomonadati</taxon>
        <taxon>Verrucomicrobiota</taxon>
        <taxon>Verrucomicrobiia</taxon>
        <taxon>Verrucomicrobiales</taxon>
        <taxon>Akkermansiaceae</taxon>
        <taxon>Akkermansia</taxon>
    </lineage>
</organism>